<evidence type="ECO:0000313" key="3">
    <source>
        <dbReference type="Proteomes" id="UP001174839"/>
    </source>
</evidence>
<gene>
    <name evidence="2" type="ORF">QU605_12605</name>
</gene>
<sequence>MLLIYTHKITPRVTYITRQIFSHILGVEIGYTTQVEDFIKHKGPKITYTRQPLQNEFFIQSSDLLFQKGIEEIDIQLEAWDELPCFFSSGPRSTIPFDILAASFYLLSRYEEYLPHVRDQHGRFPPSESLAFQKNFLRLPLVDLWANKLLEKLRERFPEILTDRKPYRFTPIIDVTTSHCYAHRGVFRGMAGLLLDVSRLKLKRIWERLRVSVNPALDPYDNFDRLLALDQEYGARTMFFFQFAEYSTYDKNVSPNNNAFKYLIKSVADYCTVSLGVSYAAAEEPDTLRDEKRRLSDVIHRPVNYARMRYNRVEVPNTYRSLVDAEFSRDYSLGYTHEIGFRASTCFPFFFYDISLEAQQPIKIYPFAFHDYALTRYSSVQEILKDLDTLFEKVKSVNGRMIAVFSNELLGGDQPIDWLKLYEKVLKRFHA</sequence>
<dbReference type="EMBL" id="JAUDUY010000007">
    <property type="protein sequence ID" value="MDM9632318.1"/>
    <property type="molecule type" value="Genomic_DNA"/>
</dbReference>
<name>A0ABT7WHH8_9FLAO</name>
<dbReference type="RefSeq" id="WP_289725683.1">
    <property type="nucleotide sequence ID" value="NZ_JAUDUY010000007.1"/>
</dbReference>
<dbReference type="InterPro" id="IPR054297">
    <property type="entry name" value="DUF7033"/>
</dbReference>
<comment type="caution">
    <text evidence="2">The sequence shown here is derived from an EMBL/GenBank/DDBJ whole genome shotgun (WGS) entry which is preliminary data.</text>
</comment>
<dbReference type="Pfam" id="PF23019">
    <property type="entry name" value="DUF7033"/>
    <property type="match status" value="1"/>
</dbReference>
<dbReference type="Proteomes" id="UP001174839">
    <property type="component" value="Unassembled WGS sequence"/>
</dbReference>
<feature type="domain" description="DUF7033" evidence="1">
    <location>
        <begin position="95"/>
        <end position="183"/>
    </location>
</feature>
<evidence type="ECO:0000259" key="1">
    <source>
        <dbReference type="Pfam" id="PF23019"/>
    </source>
</evidence>
<evidence type="ECO:0000313" key="2">
    <source>
        <dbReference type="EMBL" id="MDM9632318.1"/>
    </source>
</evidence>
<organism evidence="2 3">
    <name type="scientific">Robiginitalea aurantiaca</name>
    <dbReference type="NCBI Taxonomy" id="3056915"/>
    <lineage>
        <taxon>Bacteria</taxon>
        <taxon>Pseudomonadati</taxon>
        <taxon>Bacteroidota</taxon>
        <taxon>Flavobacteriia</taxon>
        <taxon>Flavobacteriales</taxon>
        <taxon>Flavobacteriaceae</taxon>
        <taxon>Robiginitalea</taxon>
    </lineage>
</organism>
<keyword evidence="3" id="KW-1185">Reference proteome</keyword>
<proteinExistence type="predicted"/>
<protein>
    <submittedName>
        <fullName evidence="2">Polysaccharide deacetylase family protein</fullName>
    </submittedName>
</protein>
<accession>A0ABT7WHH8</accession>
<dbReference type="CDD" id="cd10931">
    <property type="entry name" value="CE4_u7"/>
    <property type="match status" value="1"/>
</dbReference>
<reference evidence="2" key="1">
    <citation type="submission" date="2023-06" db="EMBL/GenBank/DDBJ databases">
        <title>Robiginitalea aurantiacus sp. nov. and Algoriphagus sediminis sp. nov., isolated from coastal sediment.</title>
        <authorList>
            <person name="Zhou Z.Y."/>
            <person name="An J."/>
            <person name="Jia Y.W."/>
            <person name="Du Z.J."/>
        </authorList>
    </citation>
    <scope>NUCLEOTIDE SEQUENCE</scope>
    <source>
        <strain evidence="2">M39</strain>
    </source>
</reference>